<proteinExistence type="predicted"/>
<dbReference type="GO" id="GO:0015074">
    <property type="term" value="P:DNA integration"/>
    <property type="evidence" value="ECO:0007669"/>
    <property type="project" value="InterPro"/>
</dbReference>
<evidence type="ECO:0000256" key="1">
    <source>
        <dbReference type="ARBA" id="ARBA00023172"/>
    </source>
</evidence>
<sequence>MTSVLNSFAATPSMGTSLSEVVSNAIFLERRGGQDLADFDAELDLDAERNALAPPADDGAMDTDAATDMDSLLRDNVLQVDSATIHNVAQAVNIQTSAGYKRQGLIRRGQDIYTPNPPEKMPEWICAWIMHSCDNIRIDGTQRPATEIRLSFTNTQKMRAVASWNFAQVNDQGNVQWQKNEATKKWGGNPSVSPLVAHYMASLKRRKIQSGETASSARAITPAMLETLYDFNHENGRSTMKPYGSAEPKRWSGARARRLCWTAYLIAFTCLLRVDEVLKIQAHEIRLDPDSDALIVTLPFRKTQQYGEIEPFYLYPLSAEQAHLCPVRAYAEWLSASKIRSGYLFPKIGAGDKLMTDKDEPMSSSEFLEMFRNHLIDIEIDPYPYGTHSFRRGGCQYLHIYRRWPIRDICQWGGWSTGFSSLTIVKYLISSNDSPMVQRRDFFNPDRALQLKCMYCGRSCNCA</sequence>
<dbReference type="PANTHER" id="PTHR34605">
    <property type="entry name" value="PHAGE_INTEGRASE DOMAIN-CONTAINING PROTEIN"/>
    <property type="match status" value="1"/>
</dbReference>
<dbReference type="InterPro" id="IPR011010">
    <property type="entry name" value="DNA_brk_join_enz"/>
</dbReference>
<dbReference type="AlphaFoldDB" id="A0AAD7JX30"/>
<evidence type="ECO:0000313" key="3">
    <source>
        <dbReference type="Proteomes" id="UP001215280"/>
    </source>
</evidence>
<keyword evidence="3" id="KW-1185">Reference proteome</keyword>
<dbReference type="InterPro" id="IPR013762">
    <property type="entry name" value="Integrase-like_cat_sf"/>
</dbReference>
<organism evidence="2 3">
    <name type="scientific">Mycena maculata</name>
    <dbReference type="NCBI Taxonomy" id="230809"/>
    <lineage>
        <taxon>Eukaryota</taxon>
        <taxon>Fungi</taxon>
        <taxon>Dikarya</taxon>
        <taxon>Basidiomycota</taxon>
        <taxon>Agaricomycotina</taxon>
        <taxon>Agaricomycetes</taxon>
        <taxon>Agaricomycetidae</taxon>
        <taxon>Agaricales</taxon>
        <taxon>Marasmiineae</taxon>
        <taxon>Mycenaceae</taxon>
        <taxon>Mycena</taxon>
    </lineage>
</organism>
<evidence type="ECO:0000313" key="2">
    <source>
        <dbReference type="EMBL" id="KAJ7771284.1"/>
    </source>
</evidence>
<dbReference type="GO" id="GO:0003677">
    <property type="term" value="F:DNA binding"/>
    <property type="evidence" value="ECO:0007669"/>
    <property type="project" value="InterPro"/>
</dbReference>
<name>A0AAD7JX30_9AGAR</name>
<dbReference type="EMBL" id="JARJLG010000021">
    <property type="protein sequence ID" value="KAJ7771284.1"/>
    <property type="molecule type" value="Genomic_DNA"/>
</dbReference>
<accession>A0AAD7JX30</accession>
<comment type="caution">
    <text evidence="2">The sequence shown here is derived from an EMBL/GenBank/DDBJ whole genome shotgun (WGS) entry which is preliminary data.</text>
</comment>
<keyword evidence="1" id="KW-0233">DNA recombination</keyword>
<dbReference type="Proteomes" id="UP001215280">
    <property type="component" value="Unassembled WGS sequence"/>
</dbReference>
<reference evidence="2" key="1">
    <citation type="submission" date="2023-03" db="EMBL/GenBank/DDBJ databases">
        <title>Massive genome expansion in bonnet fungi (Mycena s.s.) driven by repeated elements and novel gene families across ecological guilds.</title>
        <authorList>
            <consortium name="Lawrence Berkeley National Laboratory"/>
            <person name="Harder C.B."/>
            <person name="Miyauchi S."/>
            <person name="Viragh M."/>
            <person name="Kuo A."/>
            <person name="Thoen E."/>
            <person name="Andreopoulos B."/>
            <person name="Lu D."/>
            <person name="Skrede I."/>
            <person name="Drula E."/>
            <person name="Henrissat B."/>
            <person name="Morin E."/>
            <person name="Kohler A."/>
            <person name="Barry K."/>
            <person name="LaButti K."/>
            <person name="Morin E."/>
            <person name="Salamov A."/>
            <person name="Lipzen A."/>
            <person name="Mereny Z."/>
            <person name="Hegedus B."/>
            <person name="Baldrian P."/>
            <person name="Stursova M."/>
            <person name="Weitz H."/>
            <person name="Taylor A."/>
            <person name="Grigoriev I.V."/>
            <person name="Nagy L.G."/>
            <person name="Martin F."/>
            <person name="Kauserud H."/>
        </authorList>
    </citation>
    <scope>NUCLEOTIDE SEQUENCE</scope>
    <source>
        <strain evidence="2">CBHHK188m</strain>
    </source>
</reference>
<dbReference type="GO" id="GO:0006310">
    <property type="term" value="P:DNA recombination"/>
    <property type="evidence" value="ECO:0007669"/>
    <property type="project" value="UniProtKB-KW"/>
</dbReference>
<protein>
    <recommendedName>
        <fullName evidence="4">Tyr recombinase domain-containing protein</fullName>
    </recommendedName>
</protein>
<gene>
    <name evidence="2" type="ORF">DFH07DRAFT_768255</name>
</gene>
<dbReference type="InterPro" id="IPR052925">
    <property type="entry name" value="Phage_Integrase-like_Recomb"/>
</dbReference>
<dbReference type="PANTHER" id="PTHR34605:SF4">
    <property type="entry name" value="DNA ADENINE METHYLTRANSFERASE"/>
    <property type="match status" value="1"/>
</dbReference>
<dbReference type="Gene3D" id="1.10.443.10">
    <property type="entry name" value="Intergrase catalytic core"/>
    <property type="match status" value="1"/>
</dbReference>
<evidence type="ECO:0008006" key="4">
    <source>
        <dbReference type="Google" id="ProtNLM"/>
    </source>
</evidence>
<dbReference type="SUPFAM" id="SSF56349">
    <property type="entry name" value="DNA breaking-rejoining enzymes"/>
    <property type="match status" value="1"/>
</dbReference>